<dbReference type="GO" id="GO:0055085">
    <property type="term" value="P:transmembrane transport"/>
    <property type="evidence" value="ECO:0007669"/>
    <property type="project" value="InterPro"/>
</dbReference>
<keyword evidence="1" id="KW-0732">Signal</keyword>
<dbReference type="InterPro" id="IPR005770">
    <property type="entry name" value="PhnD"/>
</dbReference>
<comment type="caution">
    <text evidence="2">The sequence shown here is derived from an EMBL/GenBank/DDBJ whole genome shotgun (WGS) entry which is preliminary data.</text>
</comment>
<dbReference type="OrthoDB" id="146127at2157"/>
<evidence type="ECO:0000313" key="3">
    <source>
        <dbReference type="Proteomes" id="UP000471521"/>
    </source>
</evidence>
<dbReference type="GO" id="GO:0043190">
    <property type="term" value="C:ATP-binding cassette (ABC) transporter complex"/>
    <property type="evidence" value="ECO:0007669"/>
    <property type="project" value="InterPro"/>
</dbReference>
<dbReference type="PANTHER" id="PTHR35841:SF1">
    <property type="entry name" value="PHOSPHONATES-BINDING PERIPLASMIC PROTEIN"/>
    <property type="match status" value="1"/>
</dbReference>
<protein>
    <submittedName>
        <fullName evidence="2">Phosphate/phosphite/phosphonate ABC transporter substrate-binding protein</fullName>
    </submittedName>
</protein>
<organism evidence="2 3">
    <name type="scientific">Halobacterium bonnevillei</name>
    <dbReference type="NCBI Taxonomy" id="2692200"/>
    <lineage>
        <taxon>Archaea</taxon>
        <taxon>Methanobacteriati</taxon>
        <taxon>Methanobacteriota</taxon>
        <taxon>Stenosarchaea group</taxon>
        <taxon>Halobacteria</taxon>
        <taxon>Halobacteriales</taxon>
        <taxon>Halobacteriaceae</taxon>
        <taxon>Halobacterium</taxon>
    </lineage>
</organism>
<sequence length="314" mass="33500">MDRRSFLKATGAAGAAGLTAGCLGQFGEQPYSDGDVRFLMSPTEPQDQMTAQYTPVQERLAETIDAVDEVDIKYAANYAATLNALDSGTADVAETGPFAAALGVNSDKAEIILQRHAFGGWTYKSVIVTKEDSDIESPADLEGKSVAFADALSASGSLYPLYMLKDAGLEIPDEPGSPAGANFDPSWSSHASAMEALRNDQADAAGVGYFIASGDESEYAEGIREVASEDGIPRAPIVVSPELGDDEKDTIIEAFTEADDSLYYGEDGEEGTDDDLWFDGVRERGVDTYQPVIDVAQDLGYSEDVFEDDETTEE</sequence>
<dbReference type="CDD" id="cd01071">
    <property type="entry name" value="PBP2_PhnD_like"/>
    <property type="match status" value="1"/>
</dbReference>
<dbReference type="PROSITE" id="PS51257">
    <property type="entry name" value="PROKAR_LIPOPROTEIN"/>
    <property type="match status" value="1"/>
</dbReference>
<keyword evidence="3" id="KW-1185">Reference proteome</keyword>
<dbReference type="PANTHER" id="PTHR35841">
    <property type="entry name" value="PHOSPHONATES-BINDING PERIPLASMIC PROTEIN"/>
    <property type="match status" value="1"/>
</dbReference>
<dbReference type="InterPro" id="IPR019546">
    <property type="entry name" value="TAT_signal_bac_arc"/>
</dbReference>
<dbReference type="NCBIfam" id="TIGR01098">
    <property type="entry name" value="3A0109s03R"/>
    <property type="match status" value="1"/>
</dbReference>
<reference evidence="2 3" key="1">
    <citation type="submission" date="2019-12" db="EMBL/GenBank/DDBJ databases">
        <title>Isolation and characterization of three novel carbon monoxide-oxidizing members of Halobacteria from salione crusts and soils.</title>
        <authorList>
            <person name="Myers M.R."/>
            <person name="King G.M."/>
        </authorList>
    </citation>
    <scope>NUCLEOTIDE SEQUENCE [LARGE SCALE GENOMIC DNA]</scope>
    <source>
        <strain evidence="2 3">PCN9</strain>
    </source>
</reference>
<dbReference type="Pfam" id="PF10518">
    <property type="entry name" value="TAT_signal"/>
    <property type="match status" value="1"/>
</dbReference>
<dbReference type="AlphaFoldDB" id="A0A6B0SJ87"/>
<accession>A0A6B0SJ87</accession>
<evidence type="ECO:0000256" key="1">
    <source>
        <dbReference type="ARBA" id="ARBA00022729"/>
    </source>
</evidence>
<dbReference type="Proteomes" id="UP000471521">
    <property type="component" value="Unassembled WGS sequence"/>
</dbReference>
<evidence type="ECO:0000313" key="2">
    <source>
        <dbReference type="EMBL" id="MXR20576.1"/>
    </source>
</evidence>
<name>A0A6B0SJ87_9EURY</name>
<dbReference type="EMBL" id="WUUU01000050">
    <property type="protein sequence ID" value="MXR20576.1"/>
    <property type="molecule type" value="Genomic_DNA"/>
</dbReference>
<dbReference type="NCBIfam" id="TIGR01409">
    <property type="entry name" value="TAT_signal_seq"/>
    <property type="match status" value="1"/>
</dbReference>
<proteinExistence type="predicted"/>
<dbReference type="SUPFAM" id="SSF53850">
    <property type="entry name" value="Periplasmic binding protein-like II"/>
    <property type="match status" value="1"/>
</dbReference>
<dbReference type="Pfam" id="PF12974">
    <property type="entry name" value="Phosphonate-bd"/>
    <property type="match status" value="1"/>
</dbReference>
<dbReference type="RefSeq" id="WP_159526116.1">
    <property type="nucleotide sequence ID" value="NZ_WUUU01000050.1"/>
</dbReference>
<dbReference type="Gene3D" id="3.40.190.10">
    <property type="entry name" value="Periplasmic binding protein-like II"/>
    <property type="match status" value="2"/>
</dbReference>
<gene>
    <name evidence="2" type="primary">phnD</name>
    <name evidence="2" type="ORF">GRX66_08135</name>
</gene>